<protein>
    <recommendedName>
        <fullName evidence="1">DUF3298 domain-containing protein</fullName>
    </recommendedName>
</protein>
<evidence type="ECO:0000313" key="2">
    <source>
        <dbReference type="EMBL" id="VBB05327.1"/>
    </source>
</evidence>
<dbReference type="EMBL" id="UPPP01000054">
    <property type="protein sequence ID" value="VBB05327.1"/>
    <property type="molecule type" value="Genomic_DNA"/>
</dbReference>
<dbReference type="InterPro" id="IPR037126">
    <property type="entry name" value="PdaC/RsiV-like_sf"/>
</dbReference>
<dbReference type="InterPro" id="IPR021729">
    <property type="entry name" value="DUF3298"/>
</dbReference>
<name>A0A498R3B2_9FIRM</name>
<dbReference type="Pfam" id="PF11738">
    <property type="entry name" value="DUF3298"/>
    <property type="match status" value="1"/>
</dbReference>
<dbReference type="Gene3D" id="3.30.565.40">
    <property type="entry name" value="Fervidobacterium nodosum Rt17-B1 like"/>
    <property type="match status" value="1"/>
</dbReference>
<sequence>MRNSKKIWLTSLTLLMILLAGYFFFPYPVLPSDELDVVARKLTSTNKNLSITYPQIEGLPDQDIQNSLNQPLLAEARSYAVKYVQPDYSGQVNYTITLNENHILSLTLEEFFYAQRAAHPMTYLRGFTMSGQTGQIYKLDDLFKPDSHYRDRLNEIITRQIEAKKIFLLRQYKGIASNQEFYLTRSELVIFYQLYEYAPYVYGILKFSIPYQDLQGLFREPFASMFTVHGQRR</sequence>
<gene>
    <name evidence="2" type="ORF">LUCI_0534</name>
</gene>
<accession>A0A498R3B2</accession>
<proteinExistence type="predicted"/>
<dbReference type="OrthoDB" id="5637at2"/>
<evidence type="ECO:0000259" key="1">
    <source>
        <dbReference type="Pfam" id="PF11738"/>
    </source>
</evidence>
<reference evidence="2 3" key="1">
    <citation type="submission" date="2018-06" db="EMBL/GenBank/DDBJ databases">
        <authorList>
            <person name="Strepis N."/>
        </authorList>
    </citation>
    <scope>NUCLEOTIDE SEQUENCE [LARGE SCALE GENOMIC DNA]</scope>
    <source>
        <strain evidence="2">LUCI</strain>
    </source>
</reference>
<organism evidence="2 3">
    <name type="scientific">Lucifera butyrica</name>
    <dbReference type="NCBI Taxonomy" id="1351585"/>
    <lineage>
        <taxon>Bacteria</taxon>
        <taxon>Bacillati</taxon>
        <taxon>Bacillota</taxon>
        <taxon>Negativicutes</taxon>
        <taxon>Veillonellales</taxon>
        <taxon>Veillonellaceae</taxon>
        <taxon>Lucifera</taxon>
    </lineage>
</organism>
<dbReference type="Gene3D" id="3.90.640.20">
    <property type="entry name" value="Heat-shock cognate protein, ATPase"/>
    <property type="match status" value="1"/>
</dbReference>
<feature type="domain" description="DUF3298" evidence="1">
    <location>
        <begin position="140"/>
        <end position="212"/>
    </location>
</feature>
<dbReference type="Proteomes" id="UP000277811">
    <property type="component" value="Unassembled WGS sequence"/>
</dbReference>
<dbReference type="RefSeq" id="WP_122626312.1">
    <property type="nucleotide sequence ID" value="NZ_UPPP01000054.1"/>
</dbReference>
<dbReference type="AlphaFoldDB" id="A0A498R3B2"/>
<evidence type="ECO:0000313" key="3">
    <source>
        <dbReference type="Proteomes" id="UP000277811"/>
    </source>
</evidence>
<keyword evidence="3" id="KW-1185">Reference proteome</keyword>